<dbReference type="PANTHER" id="PTHR43884:SF12">
    <property type="entry name" value="ISOVALERYL-COA DEHYDROGENASE, MITOCHONDRIAL-RELATED"/>
    <property type="match status" value="1"/>
</dbReference>
<dbReference type="InterPro" id="IPR037069">
    <property type="entry name" value="AcylCoA_DH/ox_N_sf"/>
</dbReference>
<organism evidence="9 10">
    <name type="scientific">Actinoalloteichus caeruleus DSM 43889</name>
    <dbReference type="NCBI Taxonomy" id="1120930"/>
    <lineage>
        <taxon>Bacteria</taxon>
        <taxon>Bacillati</taxon>
        <taxon>Actinomycetota</taxon>
        <taxon>Actinomycetes</taxon>
        <taxon>Pseudonocardiales</taxon>
        <taxon>Pseudonocardiaceae</taxon>
        <taxon>Actinoalloteichus</taxon>
        <taxon>Actinoalloteichus cyanogriseus</taxon>
    </lineage>
</organism>
<feature type="domain" description="Acyl-CoA dehydrogenase/oxidase N-terminal" evidence="8">
    <location>
        <begin position="28"/>
        <end position="97"/>
    </location>
</feature>
<dbReference type="Gene3D" id="1.20.140.10">
    <property type="entry name" value="Butyryl-CoA Dehydrogenase, subunit A, domain 3"/>
    <property type="match status" value="1"/>
</dbReference>
<keyword evidence="3 5" id="KW-0285">Flavoprotein</keyword>
<proteinExistence type="inferred from homology"/>
<dbReference type="Gene3D" id="2.40.110.10">
    <property type="entry name" value="Butyryl-CoA Dehydrogenase, subunit A, domain 2"/>
    <property type="match status" value="1"/>
</dbReference>
<dbReference type="InterPro" id="IPR013786">
    <property type="entry name" value="AcylCoA_DH/ox_N"/>
</dbReference>
<sequence>MDEAYTYERGADVIWPEIDHLIPKSVFAELSEEAEENDRNGRLSDRSVDILRSAGYFGLPIPTEFGGSGASLAECCAVQRAVGAADPALAVGANMHLFSLGFMVEHWRRHQDESAQLLRDVARDNLVIGSAFAEPGLGGALTRSNCPARRVGDSWIANGVKVPCSLAERSDVLCLQVVDEAGGPESLVVALLPTNSPGVSIDRTWDTLGMRASESDAVRLTECEITSDMVIHRSEPGSMGDEVFAAGLGWFCTTATALYLGAVSASIDQARAALAKSPISHLSASRSALPSFQAALGDIYAEVLPLEAACVGLARQLDEDRVDPRTLAPALMALKHQSVEIAIRAVEMASELVGVASYSSSGTASRLIRDVHAVRFHPPTRFVTRQALGRWALNLPWSFELAERPTD</sequence>
<dbReference type="Pfam" id="PF02770">
    <property type="entry name" value="Acyl-CoA_dh_M"/>
    <property type="match status" value="1"/>
</dbReference>
<protein>
    <submittedName>
        <fullName evidence="9">Acyl-CoA dehydrogenase</fullName>
    </submittedName>
</protein>
<dbReference type="InterPro" id="IPR006091">
    <property type="entry name" value="Acyl-CoA_Oxase/DH_mid-dom"/>
</dbReference>
<keyword evidence="10" id="KW-1185">Reference proteome</keyword>
<dbReference type="EMBL" id="AUBJ02000001">
    <property type="protein sequence ID" value="MCP2330964.1"/>
    <property type="molecule type" value="Genomic_DNA"/>
</dbReference>
<keyword evidence="4 5" id="KW-0274">FAD</keyword>
<evidence type="ECO:0000256" key="5">
    <source>
        <dbReference type="RuleBase" id="RU362125"/>
    </source>
</evidence>
<accession>A0ABT1JFA3</accession>
<name>A0ABT1JFA3_ACTCY</name>
<dbReference type="SUPFAM" id="SSF47203">
    <property type="entry name" value="Acyl-CoA dehydrogenase C-terminal domain-like"/>
    <property type="match status" value="1"/>
</dbReference>
<dbReference type="RefSeq" id="WP_051314328.1">
    <property type="nucleotide sequence ID" value="NZ_AUBJ02000001.1"/>
</dbReference>
<dbReference type="PIRSF" id="PIRSF016578">
    <property type="entry name" value="HsaA"/>
    <property type="match status" value="1"/>
</dbReference>
<evidence type="ECO:0000256" key="2">
    <source>
        <dbReference type="ARBA" id="ARBA00009347"/>
    </source>
</evidence>
<dbReference type="InterPro" id="IPR046373">
    <property type="entry name" value="Acyl-CoA_Oxase/DH_mid-dom_sf"/>
</dbReference>
<gene>
    <name evidence="9" type="ORF">G443_001234</name>
</gene>
<evidence type="ECO:0000259" key="6">
    <source>
        <dbReference type="Pfam" id="PF00441"/>
    </source>
</evidence>
<comment type="caution">
    <text evidence="9">The sequence shown here is derived from an EMBL/GenBank/DDBJ whole genome shotgun (WGS) entry which is preliminary data.</text>
</comment>
<evidence type="ECO:0000256" key="3">
    <source>
        <dbReference type="ARBA" id="ARBA00022630"/>
    </source>
</evidence>
<comment type="cofactor">
    <cofactor evidence="1 5">
        <name>FAD</name>
        <dbReference type="ChEBI" id="CHEBI:57692"/>
    </cofactor>
</comment>
<dbReference type="InterPro" id="IPR009100">
    <property type="entry name" value="AcylCoA_DH/oxidase_NM_dom_sf"/>
</dbReference>
<dbReference type="SUPFAM" id="SSF56645">
    <property type="entry name" value="Acyl-CoA dehydrogenase NM domain-like"/>
    <property type="match status" value="1"/>
</dbReference>
<evidence type="ECO:0000313" key="10">
    <source>
        <dbReference type="Proteomes" id="UP000791080"/>
    </source>
</evidence>
<keyword evidence="5" id="KW-0560">Oxidoreductase</keyword>
<dbReference type="Gene3D" id="1.10.540.10">
    <property type="entry name" value="Acyl-CoA dehydrogenase/oxidase, N-terminal domain"/>
    <property type="match status" value="1"/>
</dbReference>
<dbReference type="InterPro" id="IPR009075">
    <property type="entry name" value="AcylCo_DH/oxidase_C"/>
</dbReference>
<evidence type="ECO:0000259" key="7">
    <source>
        <dbReference type="Pfam" id="PF02770"/>
    </source>
</evidence>
<dbReference type="Proteomes" id="UP000791080">
    <property type="component" value="Unassembled WGS sequence"/>
</dbReference>
<evidence type="ECO:0000256" key="4">
    <source>
        <dbReference type="ARBA" id="ARBA00022827"/>
    </source>
</evidence>
<dbReference type="InterPro" id="IPR036250">
    <property type="entry name" value="AcylCo_DH-like_C"/>
</dbReference>
<evidence type="ECO:0000256" key="1">
    <source>
        <dbReference type="ARBA" id="ARBA00001974"/>
    </source>
</evidence>
<reference evidence="9 10" key="2">
    <citation type="submission" date="2022-06" db="EMBL/GenBank/DDBJ databases">
        <title>Genomic Encyclopedia of Type Strains, Phase I: the one thousand microbial genomes (KMG-I) project.</title>
        <authorList>
            <person name="Kyrpides N."/>
        </authorList>
    </citation>
    <scope>NUCLEOTIDE SEQUENCE [LARGE SCALE GENOMIC DNA]</scope>
    <source>
        <strain evidence="9 10">DSM 43889</strain>
    </source>
</reference>
<dbReference type="Pfam" id="PF02771">
    <property type="entry name" value="Acyl-CoA_dh_N"/>
    <property type="match status" value="1"/>
</dbReference>
<dbReference type="Pfam" id="PF00441">
    <property type="entry name" value="Acyl-CoA_dh_1"/>
    <property type="match status" value="1"/>
</dbReference>
<feature type="domain" description="Acyl-CoA oxidase/dehydrogenase middle" evidence="7">
    <location>
        <begin position="131"/>
        <end position="222"/>
    </location>
</feature>
<reference evidence="9 10" key="1">
    <citation type="submission" date="2013-07" db="EMBL/GenBank/DDBJ databases">
        <authorList>
            <consortium name="DOE Joint Genome Institute"/>
            <person name="Reeve W."/>
            <person name="Huntemann M."/>
            <person name="Han J."/>
            <person name="Chen A."/>
            <person name="Kyrpides N."/>
            <person name="Mavromatis K."/>
            <person name="Markowitz V."/>
            <person name="Palaniappan K."/>
            <person name="Ivanova N."/>
            <person name="Schaumberg A."/>
            <person name="Pati A."/>
            <person name="Liolios K."/>
            <person name="Nordberg H.P."/>
            <person name="Cantor M.N."/>
            <person name="Hua S.X."/>
            <person name="Woyke T."/>
        </authorList>
    </citation>
    <scope>NUCLEOTIDE SEQUENCE [LARGE SCALE GENOMIC DNA]</scope>
    <source>
        <strain evidence="9 10">DSM 43889</strain>
    </source>
</reference>
<feature type="domain" description="Acyl-CoA dehydrogenase/oxidase C-terminal" evidence="6">
    <location>
        <begin position="287"/>
        <end position="376"/>
    </location>
</feature>
<dbReference type="PANTHER" id="PTHR43884">
    <property type="entry name" value="ACYL-COA DEHYDROGENASE"/>
    <property type="match status" value="1"/>
</dbReference>
<evidence type="ECO:0000313" key="9">
    <source>
        <dbReference type="EMBL" id="MCP2330964.1"/>
    </source>
</evidence>
<comment type="similarity">
    <text evidence="2 5">Belongs to the acyl-CoA dehydrogenase family.</text>
</comment>
<evidence type="ECO:0000259" key="8">
    <source>
        <dbReference type="Pfam" id="PF02771"/>
    </source>
</evidence>